<evidence type="ECO:0000256" key="5">
    <source>
        <dbReference type="PIRNR" id="PIRNR005096"/>
    </source>
</evidence>
<dbReference type="Pfam" id="PF01263">
    <property type="entry name" value="Aldose_epim"/>
    <property type="match status" value="1"/>
</dbReference>
<feature type="binding site" evidence="7">
    <location>
        <position position="261"/>
    </location>
    <ligand>
        <name>beta-D-galactose</name>
        <dbReference type="ChEBI" id="CHEBI:27667"/>
    </ligand>
</feature>
<dbReference type="InterPro" id="IPR047215">
    <property type="entry name" value="Galactose_mutarotase-like"/>
</dbReference>
<dbReference type="GO" id="GO:0004034">
    <property type="term" value="F:aldose 1-epimerase activity"/>
    <property type="evidence" value="ECO:0007669"/>
    <property type="project" value="UniProtKB-EC"/>
</dbReference>
<dbReference type="Proteomes" id="UP000001695">
    <property type="component" value="Chromosome"/>
</dbReference>
<reference evidence="9 10" key="2">
    <citation type="journal article" date="2010" name="J. Bacteriol.">
        <title>Complete genome sequence of Beijerinckia indica subsp. indica.</title>
        <authorList>
            <person name="Tamas I."/>
            <person name="Dedysh S.N."/>
            <person name="Liesack W."/>
            <person name="Stott M.B."/>
            <person name="Alam M."/>
            <person name="Murrell J.C."/>
            <person name="Dunfield P.F."/>
        </authorList>
    </citation>
    <scope>NUCLEOTIDE SEQUENCE [LARGE SCALE GENOMIC DNA]</scope>
    <source>
        <strain evidence="10">ATCC 9039 / DSM 1715 / NCIMB 8712</strain>
    </source>
</reference>
<evidence type="ECO:0000313" key="9">
    <source>
        <dbReference type="EMBL" id="ACB96637.1"/>
    </source>
</evidence>
<evidence type="ECO:0000313" key="10">
    <source>
        <dbReference type="Proteomes" id="UP000001695"/>
    </source>
</evidence>
<dbReference type="RefSeq" id="WP_012385985.1">
    <property type="nucleotide sequence ID" value="NC_010581.1"/>
</dbReference>
<dbReference type="KEGG" id="bid:Bind_3076"/>
<evidence type="ECO:0000256" key="1">
    <source>
        <dbReference type="ARBA" id="ARBA00005028"/>
    </source>
</evidence>
<dbReference type="UniPathway" id="UPA00242"/>
<dbReference type="GO" id="GO:0006006">
    <property type="term" value="P:glucose metabolic process"/>
    <property type="evidence" value="ECO:0007669"/>
    <property type="project" value="TreeGrafter"/>
</dbReference>
<keyword evidence="10" id="KW-1185">Reference proteome</keyword>
<dbReference type="InterPro" id="IPR011013">
    <property type="entry name" value="Gal_mutarotase_sf_dom"/>
</dbReference>
<evidence type="ECO:0000256" key="2">
    <source>
        <dbReference type="ARBA" id="ARBA00006206"/>
    </source>
</evidence>
<evidence type="ECO:0000256" key="7">
    <source>
        <dbReference type="PIRSR" id="PIRSR005096-2"/>
    </source>
</evidence>
<accession>B2IBL1</accession>
<dbReference type="SUPFAM" id="SSF74650">
    <property type="entry name" value="Galactose mutarotase-like"/>
    <property type="match status" value="1"/>
</dbReference>
<comment type="pathway">
    <text evidence="1 5">Carbohydrate metabolism; hexose metabolism.</text>
</comment>
<dbReference type="GO" id="GO:0030246">
    <property type="term" value="F:carbohydrate binding"/>
    <property type="evidence" value="ECO:0007669"/>
    <property type="project" value="InterPro"/>
</dbReference>
<dbReference type="InterPro" id="IPR014718">
    <property type="entry name" value="GH-type_carb-bd"/>
</dbReference>
<comment type="catalytic activity">
    <reaction evidence="5">
        <text>alpha-D-glucose = beta-D-glucose</text>
        <dbReference type="Rhea" id="RHEA:10264"/>
        <dbReference type="ChEBI" id="CHEBI:15903"/>
        <dbReference type="ChEBI" id="CHEBI:17925"/>
        <dbReference type="EC" id="5.1.3.3"/>
    </reaction>
</comment>
<dbReference type="HOGENOM" id="CLU_031753_2_0_5"/>
<dbReference type="EC" id="5.1.3.3" evidence="5"/>
<dbReference type="InterPro" id="IPR008183">
    <property type="entry name" value="Aldose_1/G6P_1-epimerase"/>
</dbReference>
<proteinExistence type="inferred from homology"/>
<dbReference type="eggNOG" id="COG2017">
    <property type="taxonomic scope" value="Bacteria"/>
</dbReference>
<organism evidence="9 10">
    <name type="scientific">Beijerinckia indica subsp. indica (strain ATCC 9039 / DSM 1715 / NCIMB 8712)</name>
    <dbReference type="NCBI Taxonomy" id="395963"/>
    <lineage>
        <taxon>Bacteria</taxon>
        <taxon>Pseudomonadati</taxon>
        <taxon>Pseudomonadota</taxon>
        <taxon>Alphaproteobacteria</taxon>
        <taxon>Hyphomicrobiales</taxon>
        <taxon>Beijerinckiaceae</taxon>
        <taxon>Beijerinckia</taxon>
    </lineage>
</organism>
<feature type="binding site" evidence="8">
    <location>
        <begin position="88"/>
        <end position="89"/>
    </location>
    <ligand>
        <name>beta-D-galactose</name>
        <dbReference type="ChEBI" id="CHEBI:27667"/>
    </ligand>
</feature>
<dbReference type="STRING" id="395963.Bind_3076"/>
<dbReference type="PANTHER" id="PTHR10091">
    <property type="entry name" value="ALDOSE-1-EPIMERASE"/>
    <property type="match status" value="1"/>
</dbReference>
<comment type="similarity">
    <text evidence="2 5">Belongs to the aldose epimerase family.</text>
</comment>
<sequence length="362" mass="40125">MTYIETVGPNIVREHFGHLPDGATVERVRLCGRNGFELAVITFGATVQSLHVPDRTGRCADIVLGHDDFAPYFAHRRYFGATIGRYANRIAHGSFLLDGRRFQVTANDGVNSLHGGVAGFDQRLWSIEALTDDPAPSMTLAYISPDGEEGYPGTLSARVTYTVTEDIGFSIAFEAMTDRPTVVNLTHHGFFNLAGVDAAEDVLDHELLMMADAYLPVDETLIPLGGPEPVVGTPFDFRQPQRIGARLRNGHEQLRLAQGYDHNFCLQGGRTEAPRLAARVLHRASGRGMELFTDQPGLQFYSGNFLDGSVPGKRGRLYRQADAFCLEPQAWPDAPNRLDYSSVRLDPGEVYRHLSFYRFYST</sequence>
<feature type="active site" description="Proton donor" evidence="6">
    <location>
        <position position="188"/>
    </location>
</feature>
<dbReference type="PANTHER" id="PTHR10091:SF0">
    <property type="entry name" value="GALACTOSE MUTAROTASE"/>
    <property type="match status" value="1"/>
</dbReference>
<feature type="active site" description="Proton acceptor" evidence="6">
    <location>
        <position position="327"/>
    </location>
</feature>
<evidence type="ECO:0000256" key="6">
    <source>
        <dbReference type="PIRSR" id="PIRSR005096-1"/>
    </source>
</evidence>
<dbReference type="Gene3D" id="2.70.98.10">
    <property type="match status" value="1"/>
</dbReference>
<dbReference type="NCBIfam" id="NF008277">
    <property type="entry name" value="PRK11055.1"/>
    <property type="match status" value="1"/>
</dbReference>
<evidence type="ECO:0000256" key="3">
    <source>
        <dbReference type="ARBA" id="ARBA00023235"/>
    </source>
</evidence>
<dbReference type="AlphaFoldDB" id="B2IBL1"/>
<keyword evidence="4 5" id="KW-0119">Carbohydrate metabolism</keyword>
<dbReference type="EMBL" id="CP001016">
    <property type="protein sequence ID" value="ACB96637.1"/>
    <property type="molecule type" value="Genomic_DNA"/>
</dbReference>
<protein>
    <recommendedName>
        <fullName evidence="5">Aldose 1-epimerase</fullName>
        <ecNumber evidence="5">5.1.3.3</ecNumber>
    </recommendedName>
</protein>
<dbReference type="InterPro" id="IPR015443">
    <property type="entry name" value="Aldose_1-epimerase"/>
</dbReference>
<dbReference type="GO" id="GO:0005737">
    <property type="term" value="C:cytoplasm"/>
    <property type="evidence" value="ECO:0007669"/>
    <property type="project" value="TreeGrafter"/>
</dbReference>
<keyword evidence="3 5" id="KW-0413">Isomerase</keyword>
<dbReference type="GO" id="GO:0033499">
    <property type="term" value="P:galactose catabolic process via UDP-galactose, Leloir pathway"/>
    <property type="evidence" value="ECO:0007669"/>
    <property type="project" value="TreeGrafter"/>
</dbReference>
<evidence type="ECO:0000256" key="8">
    <source>
        <dbReference type="PIRSR" id="PIRSR005096-3"/>
    </source>
</evidence>
<reference evidence="10" key="1">
    <citation type="submission" date="2008-03" db="EMBL/GenBank/DDBJ databases">
        <title>Complete sequence of chromosome of Beijerinckia indica subsp. indica ATCC 9039.</title>
        <authorList>
            <consortium name="US DOE Joint Genome Institute"/>
            <person name="Copeland A."/>
            <person name="Lucas S."/>
            <person name="Lapidus A."/>
            <person name="Glavina del Rio T."/>
            <person name="Dalin E."/>
            <person name="Tice H."/>
            <person name="Bruce D."/>
            <person name="Goodwin L."/>
            <person name="Pitluck S."/>
            <person name="LaButti K."/>
            <person name="Schmutz J."/>
            <person name="Larimer F."/>
            <person name="Land M."/>
            <person name="Hauser L."/>
            <person name="Kyrpides N."/>
            <person name="Mikhailova N."/>
            <person name="Dunfield P.F."/>
            <person name="Dedysh S.N."/>
            <person name="Liesack W."/>
            <person name="Saw J.H."/>
            <person name="Alam M."/>
            <person name="Chen Y."/>
            <person name="Murrell J.C."/>
            <person name="Richardson P."/>
        </authorList>
    </citation>
    <scope>NUCLEOTIDE SEQUENCE [LARGE SCALE GENOMIC DNA]</scope>
    <source>
        <strain evidence="10">ATCC 9039 / DSM 1715 / NCIMB 8712</strain>
    </source>
</reference>
<dbReference type="OrthoDB" id="9779408at2"/>
<name>B2IBL1_BEII9</name>
<evidence type="ECO:0000256" key="4">
    <source>
        <dbReference type="ARBA" id="ARBA00023277"/>
    </source>
</evidence>
<dbReference type="CDD" id="cd09019">
    <property type="entry name" value="galactose_mutarotase_like"/>
    <property type="match status" value="1"/>
</dbReference>
<gene>
    <name evidence="9" type="ordered locus">Bind_3076</name>
</gene>
<dbReference type="PIRSF" id="PIRSF005096">
    <property type="entry name" value="GALM"/>
    <property type="match status" value="1"/>
</dbReference>